<reference evidence="2" key="1">
    <citation type="journal article" date="2020" name="Stud. Mycol.">
        <title>101 Dothideomycetes genomes: a test case for predicting lifestyles and emergence of pathogens.</title>
        <authorList>
            <person name="Haridas S."/>
            <person name="Albert R."/>
            <person name="Binder M."/>
            <person name="Bloem J."/>
            <person name="Labutti K."/>
            <person name="Salamov A."/>
            <person name="Andreopoulos B."/>
            <person name="Baker S."/>
            <person name="Barry K."/>
            <person name="Bills G."/>
            <person name="Bluhm B."/>
            <person name="Cannon C."/>
            <person name="Castanera R."/>
            <person name="Culley D."/>
            <person name="Daum C."/>
            <person name="Ezra D."/>
            <person name="Gonzalez J."/>
            <person name="Henrissat B."/>
            <person name="Kuo A."/>
            <person name="Liang C."/>
            <person name="Lipzen A."/>
            <person name="Lutzoni F."/>
            <person name="Magnuson J."/>
            <person name="Mondo S."/>
            <person name="Nolan M."/>
            <person name="Ohm R."/>
            <person name="Pangilinan J."/>
            <person name="Park H.-J."/>
            <person name="Ramirez L."/>
            <person name="Alfaro M."/>
            <person name="Sun H."/>
            <person name="Tritt A."/>
            <person name="Yoshinaga Y."/>
            <person name="Zwiers L.-H."/>
            <person name="Turgeon B."/>
            <person name="Goodwin S."/>
            <person name="Spatafora J."/>
            <person name="Crous P."/>
            <person name="Grigoriev I."/>
        </authorList>
    </citation>
    <scope>NUCLEOTIDE SEQUENCE</scope>
    <source>
        <strain evidence="2">CBS 260.36</strain>
    </source>
</reference>
<keyword evidence="1" id="KW-0812">Transmembrane</keyword>
<name>A0A9P4MGE5_9PEZI</name>
<comment type="caution">
    <text evidence="2">The sequence shown here is derived from an EMBL/GenBank/DDBJ whole genome shotgun (WGS) entry which is preliminary data.</text>
</comment>
<keyword evidence="3" id="KW-1185">Reference proteome</keyword>
<sequence length="143" mass="16146">MSLRGSPVQPFSINLPPAIAAPLHRPDPSTPPVDNQQEEWFSMILFCSILEVFVAISMLYYPDSFVLALIFFVLGISVSFAITDRAQKALCDWLNSGERAERRVVPRERRRRRDALGGRGADRPRARMVLVGEFRGVLWMEGA</sequence>
<feature type="transmembrane region" description="Helical" evidence="1">
    <location>
        <begin position="40"/>
        <end position="59"/>
    </location>
</feature>
<dbReference type="Proteomes" id="UP000799439">
    <property type="component" value="Unassembled WGS sequence"/>
</dbReference>
<dbReference type="EMBL" id="ML996087">
    <property type="protein sequence ID" value="KAF2152082.1"/>
    <property type="molecule type" value="Genomic_DNA"/>
</dbReference>
<proteinExistence type="predicted"/>
<dbReference type="AlphaFoldDB" id="A0A9P4MGE5"/>
<protein>
    <submittedName>
        <fullName evidence="2">Uncharacterized protein</fullName>
    </submittedName>
</protein>
<keyword evidence="1" id="KW-0472">Membrane</keyword>
<evidence type="ECO:0000313" key="2">
    <source>
        <dbReference type="EMBL" id="KAF2152082.1"/>
    </source>
</evidence>
<keyword evidence="1" id="KW-1133">Transmembrane helix</keyword>
<evidence type="ECO:0000256" key="1">
    <source>
        <dbReference type="SAM" id="Phobius"/>
    </source>
</evidence>
<organism evidence="2 3">
    <name type="scientific">Myriangium duriaei CBS 260.36</name>
    <dbReference type="NCBI Taxonomy" id="1168546"/>
    <lineage>
        <taxon>Eukaryota</taxon>
        <taxon>Fungi</taxon>
        <taxon>Dikarya</taxon>
        <taxon>Ascomycota</taxon>
        <taxon>Pezizomycotina</taxon>
        <taxon>Dothideomycetes</taxon>
        <taxon>Dothideomycetidae</taxon>
        <taxon>Myriangiales</taxon>
        <taxon>Myriangiaceae</taxon>
        <taxon>Myriangium</taxon>
    </lineage>
</organism>
<gene>
    <name evidence="2" type="ORF">K461DRAFT_279604</name>
</gene>
<evidence type="ECO:0000313" key="3">
    <source>
        <dbReference type="Proteomes" id="UP000799439"/>
    </source>
</evidence>
<feature type="transmembrane region" description="Helical" evidence="1">
    <location>
        <begin position="65"/>
        <end position="83"/>
    </location>
</feature>
<accession>A0A9P4MGE5</accession>